<dbReference type="CDD" id="cd00077">
    <property type="entry name" value="HDc"/>
    <property type="match status" value="1"/>
</dbReference>
<dbReference type="PIRSF" id="PIRSF006288">
    <property type="entry name" value="PII_uridyltransf"/>
    <property type="match status" value="1"/>
</dbReference>
<dbReference type="Gene3D" id="1.10.3090.10">
    <property type="entry name" value="cca-adding enzyme, domain 2"/>
    <property type="match status" value="1"/>
</dbReference>
<dbReference type="InterPro" id="IPR045865">
    <property type="entry name" value="ACT-like_dom_sf"/>
</dbReference>
<dbReference type="SUPFAM" id="SSF55021">
    <property type="entry name" value="ACT-like"/>
    <property type="match status" value="2"/>
</dbReference>
<dbReference type="SUPFAM" id="SSF81301">
    <property type="entry name" value="Nucleotidyltransferase"/>
    <property type="match status" value="1"/>
</dbReference>
<dbReference type="PANTHER" id="PTHR47320">
    <property type="entry name" value="BIFUNCTIONAL URIDYLYLTRANSFERASE/URIDYLYL-REMOVING ENZYME"/>
    <property type="match status" value="1"/>
</dbReference>
<name>A0A6J6WEA8_9ZZZZ</name>
<evidence type="ECO:0000313" key="9">
    <source>
        <dbReference type="EMBL" id="CAB4780597.1"/>
    </source>
</evidence>
<feature type="domain" description="HD" evidence="8">
    <location>
        <begin position="412"/>
        <end position="519"/>
    </location>
</feature>
<dbReference type="Pfam" id="PF01842">
    <property type="entry name" value="ACT"/>
    <property type="match status" value="1"/>
</dbReference>
<dbReference type="InterPro" id="IPR006674">
    <property type="entry name" value="HD_domain"/>
</dbReference>
<dbReference type="InterPro" id="IPR010043">
    <property type="entry name" value="UTase/UR"/>
</dbReference>
<proteinExistence type="inferred from homology"/>
<accession>A0A6J6WEA8</accession>
<dbReference type="CDD" id="cd05401">
    <property type="entry name" value="NT_GlnE_GlnD_like"/>
    <property type="match status" value="1"/>
</dbReference>
<evidence type="ECO:0000259" key="7">
    <source>
        <dbReference type="PROSITE" id="PS51671"/>
    </source>
</evidence>
<reference evidence="9" key="1">
    <citation type="submission" date="2020-05" db="EMBL/GenBank/DDBJ databases">
        <authorList>
            <person name="Chiriac C."/>
            <person name="Salcher M."/>
            <person name="Ghai R."/>
            <person name="Kavagutti S V."/>
        </authorList>
    </citation>
    <scope>NUCLEOTIDE SEQUENCE</scope>
</reference>
<dbReference type="PROSITE" id="PS51831">
    <property type="entry name" value="HD"/>
    <property type="match status" value="1"/>
</dbReference>
<keyword evidence="2" id="KW-0548">Nucleotidyltransferase</keyword>
<evidence type="ECO:0000259" key="8">
    <source>
        <dbReference type="PROSITE" id="PS51831"/>
    </source>
</evidence>
<keyword evidence="3" id="KW-0677">Repeat</keyword>
<dbReference type="CDD" id="cd04899">
    <property type="entry name" value="ACT_ACR-UUR-like_2"/>
    <property type="match status" value="1"/>
</dbReference>
<evidence type="ECO:0000256" key="3">
    <source>
        <dbReference type="ARBA" id="ARBA00022737"/>
    </source>
</evidence>
<evidence type="ECO:0000256" key="5">
    <source>
        <dbReference type="ARBA" id="ARBA00022842"/>
    </source>
</evidence>
<dbReference type="HAMAP" id="MF_00277">
    <property type="entry name" value="PII_uridylyl_transf"/>
    <property type="match status" value="1"/>
</dbReference>
<dbReference type="PANTHER" id="PTHR47320:SF1">
    <property type="entry name" value="BIFUNCTIONAL URIDYLYLTRANSFERASE_URIDYLYL-REMOVING ENZYME"/>
    <property type="match status" value="1"/>
</dbReference>
<dbReference type="SUPFAM" id="SSF81891">
    <property type="entry name" value="Poly A polymerase C-terminal region-like"/>
    <property type="match status" value="1"/>
</dbReference>
<feature type="domain" description="ACT" evidence="7">
    <location>
        <begin position="586"/>
        <end position="667"/>
    </location>
</feature>
<evidence type="ECO:0000256" key="6">
    <source>
        <dbReference type="ARBA" id="ARBA00023268"/>
    </source>
</evidence>
<evidence type="ECO:0000256" key="4">
    <source>
        <dbReference type="ARBA" id="ARBA00022801"/>
    </source>
</evidence>
<protein>
    <submittedName>
        <fullName evidence="9">Unannotated protein</fullName>
    </submittedName>
</protein>
<keyword evidence="5" id="KW-0460">Magnesium</keyword>
<dbReference type="EMBL" id="CAFAAB010000041">
    <property type="protein sequence ID" value="CAB4780597.1"/>
    <property type="molecule type" value="Genomic_DNA"/>
</dbReference>
<keyword evidence="4" id="KW-0378">Hydrolase</keyword>
<dbReference type="InterPro" id="IPR043519">
    <property type="entry name" value="NT_sf"/>
</dbReference>
<feature type="domain" description="ACT" evidence="7">
    <location>
        <begin position="694"/>
        <end position="762"/>
    </location>
</feature>
<dbReference type="Pfam" id="PF08335">
    <property type="entry name" value="GlnD_UR_UTase"/>
    <property type="match status" value="1"/>
</dbReference>
<evidence type="ECO:0000256" key="2">
    <source>
        <dbReference type="ARBA" id="ARBA00022695"/>
    </source>
</evidence>
<dbReference type="Pfam" id="PF01966">
    <property type="entry name" value="HD"/>
    <property type="match status" value="1"/>
</dbReference>
<keyword evidence="1" id="KW-0808">Transferase</keyword>
<dbReference type="GO" id="GO:0008773">
    <property type="term" value="F:[protein-PII] uridylyltransferase activity"/>
    <property type="evidence" value="ECO:0007669"/>
    <property type="project" value="InterPro"/>
</dbReference>
<dbReference type="AlphaFoldDB" id="A0A6J6WEA8"/>
<dbReference type="SMART" id="SM00471">
    <property type="entry name" value="HDc"/>
    <property type="match status" value="1"/>
</dbReference>
<keyword evidence="6" id="KW-0511">Multifunctional enzyme</keyword>
<organism evidence="9">
    <name type="scientific">freshwater metagenome</name>
    <dbReference type="NCBI Taxonomy" id="449393"/>
    <lineage>
        <taxon>unclassified sequences</taxon>
        <taxon>metagenomes</taxon>
        <taxon>ecological metagenomes</taxon>
    </lineage>
</organism>
<dbReference type="NCBIfam" id="NF002895">
    <property type="entry name" value="PRK03381.1"/>
    <property type="match status" value="1"/>
</dbReference>
<dbReference type="SUPFAM" id="SSF109604">
    <property type="entry name" value="HD-domain/PDEase-like"/>
    <property type="match status" value="1"/>
</dbReference>
<gene>
    <name evidence="9" type="ORF">UFOPK2958_00506</name>
</gene>
<dbReference type="InterPro" id="IPR002912">
    <property type="entry name" value="ACT_dom"/>
</dbReference>
<evidence type="ECO:0000256" key="1">
    <source>
        <dbReference type="ARBA" id="ARBA00022679"/>
    </source>
</evidence>
<dbReference type="PROSITE" id="PS51671">
    <property type="entry name" value="ACT"/>
    <property type="match status" value="2"/>
</dbReference>
<dbReference type="GO" id="GO:0016787">
    <property type="term" value="F:hydrolase activity"/>
    <property type="evidence" value="ECO:0007669"/>
    <property type="project" value="UniProtKB-KW"/>
</dbReference>
<dbReference type="InterPro" id="IPR003607">
    <property type="entry name" value="HD/PDEase_dom"/>
</dbReference>
<sequence length="762" mass="83430">MSSESLKERRARLIDDATLDGVRFTKVLAHETDEWLRSIIENAKGANPKKMALIATGGYGRAQLAPSSDLDLLLVHTSGRSIAKVADQLWYPIWDQGVGLDHSVRTPKEVMNVAHGDLRVALGLLDGRLIWGSESLAREVLDGVRQSWHEHWGHEWLPVLEEQVTARHATHGDLADLLEPDLKEAHGGLRDLNILRAVAIAFPDLDRFVDAEDLTAAESVLLTTRVAMHRYAKRDQNRLLLQDQDEIARRVEAADADVLMRSISEAGRTIARASDTVWRRRAVWQSGRAGAVPVTVRVESGIKLVDGETCIATDILISEDPSLPLRLAAVAAEHDAPIALDSLQQLALAWPEIPTPWSAEVRAAFVRLLGSGRGLIPAVEALEVFHLFTRYLPEWSYVRSYHQRNAYHRFTADRHLLEAVCFGQQLVSDTSRPDLLLLGCLFHDIGKGHPGDHTEVGIELVRVITKRMGVSDEDAHVLVQLVRHHLLLADAATRRDLDDPATIRHVAAAVGDEVTLELLAGLSQADGLATGSSAWGPWKAQLVADLVGRTKLTLRGHDVVVAPADHSELLSAARQEGVVVRLDGDWIAVAAPDQPRLLATITAVLTLAGLNIRSADLYAEDGIVLDRFFCVPGPRGWPEPWYLTQEIQAGLSGERDFDALIKSRSDSYQQKRASAGDIATSVAVVPAASDRATVLELRTRDAIGLLSRVAQVFASAGIDVRAARLSTVGDVAIDTFYVTIEQRNLSEEQADEIANRLSDSLS</sequence>
<dbReference type="InterPro" id="IPR013546">
    <property type="entry name" value="PII_UdlTrfase/GS_AdlTrfase"/>
</dbReference>